<gene>
    <name evidence="2" type="ORF">ERS852540_01968</name>
</gene>
<dbReference type="OrthoDB" id="1802755at2"/>
<accession>A0A174ZYN8</accession>
<sequence>MTRKEAESYTDNFPPLTAELERELRKTLPIKYLIIDNGGTAYCTACEEKLYPGEYDSSIKHRQTTVCSHCGETVTAIYNHHNFHGSVVECKSNVGVFLSDGKTDNLYIRFYTVTLLFNAREIMPHIAINEVQRYLFTANQAFRYGPKDAWESKNGYYTKVVTGWGLRAKFSEPVFQNYWDYYTLVNFPALKGTACAHSAISENFGSISYLRFWQSHKNVEALVKCGLYNSVKCNKDMINWAETEPHKMLGVTKDVMRAIRKGQIGYRDYLRIKEEFPKITNLDRLIETNKHIGYSFGILDSLKRKLKTDKYEIAKYILKQNVNINDYSDYVRIMQSFEADFSDRQICFPKNLKAAHDRAEAMRQARELEEKAKKNAKLAEQLNTLKIKRKILEFSIGDYFIRQPVSTDEIVAEGQKLSHCVGGYAERHATGKLTIMFLRRKSAPDEPYYTMEVSNDYKIVQCRGYKNNWVTNGGQEKPQEIINVEKMYQQYLDSIAAKKSKTKSRRKTA</sequence>
<evidence type="ECO:0008006" key="4">
    <source>
        <dbReference type="Google" id="ProtNLM"/>
    </source>
</evidence>
<evidence type="ECO:0000313" key="2">
    <source>
        <dbReference type="EMBL" id="CUQ89638.1"/>
    </source>
</evidence>
<dbReference type="STRING" id="39492.ERS852540_01968"/>
<dbReference type="EMBL" id="CZBY01000017">
    <property type="protein sequence ID" value="CUQ89638.1"/>
    <property type="molecule type" value="Genomic_DNA"/>
</dbReference>
<keyword evidence="1" id="KW-0175">Coiled coil</keyword>
<name>A0A174ZYN8_9FIRM</name>
<reference evidence="2 3" key="1">
    <citation type="submission" date="2015-09" db="EMBL/GenBank/DDBJ databases">
        <authorList>
            <consortium name="Pathogen Informatics"/>
        </authorList>
    </citation>
    <scope>NUCLEOTIDE SEQUENCE [LARGE SCALE GENOMIC DNA]</scope>
    <source>
        <strain evidence="2 3">2789STDY5834928</strain>
    </source>
</reference>
<evidence type="ECO:0000313" key="3">
    <source>
        <dbReference type="Proteomes" id="UP000095662"/>
    </source>
</evidence>
<dbReference type="AlphaFoldDB" id="A0A174ZYN8"/>
<dbReference type="Pfam" id="PF14284">
    <property type="entry name" value="PcfJ"/>
    <property type="match status" value="1"/>
</dbReference>
<dbReference type="Proteomes" id="UP000095662">
    <property type="component" value="Unassembled WGS sequence"/>
</dbReference>
<evidence type="ECO:0000256" key="1">
    <source>
        <dbReference type="SAM" id="Coils"/>
    </source>
</evidence>
<feature type="coiled-coil region" evidence="1">
    <location>
        <begin position="351"/>
        <end position="388"/>
    </location>
</feature>
<dbReference type="InterPro" id="IPR025586">
    <property type="entry name" value="PcfJ"/>
</dbReference>
<organism evidence="2 3">
    <name type="scientific">[Eubacterium] siraeum</name>
    <dbReference type="NCBI Taxonomy" id="39492"/>
    <lineage>
        <taxon>Bacteria</taxon>
        <taxon>Bacillati</taxon>
        <taxon>Bacillota</taxon>
        <taxon>Clostridia</taxon>
        <taxon>Eubacteriales</taxon>
        <taxon>Oscillospiraceae</taxon>
        <taxon>Oscillospiraceae incertae sedis</taxon>
    </lineage>
</organism>
<protein>
    <recommendedName>
        <fullName evidence="4">PcfJ-like protein</fullName>
    </recommendedName>
</protein>
<proteinExistence type="predicted"/>